<proteinExistence type="predicted"/>
<feature type="compositionally biased region" description="Basic and acidic residues" evidence="1">
    <location>
        <begin position="98"/>
        <end position="110"/>
    </location>
</feature>
<feature type="region of interest" description="Disordered" evidence="1">
    <location>
        <begin position="1"/>
        <end position="33"/>
    </location>
</feature>
<feature type="compositionally biased region" description="Low complexity" evidence="1">
    <location>
        <begin position="133"/>
        <end position="146"/>
    </location>
</feature>
<reference evidence="2 3" key="1">
    <citation type="journal article" date="2023" name="Nat. Commun.">
        <title>Origin of minicircular mitochondrial genomes in red algae.</title>
        <authorList>
            <person name="Lee Y."/>
            <person name="Cho C.H."/>
            <person name="Lee Y.M."/>
            <person name="Park S.I."/>
            <person name="Yang J.H."/>
            <person name="West J.A."/>
            <person name="Bhattacharya D."/>
            <person name="Yoon H.S."/>
        </authorList>
    </citation>
    <scope>NUCLEOTIDE SEQUENCE [LARGE SCALE GENOMIC DNA]</scope>
    <source>
        <strain evidence="2 3">CCMP1338</strain>
        <tissue evidence="2">Whole cell</tissue>
    </source>
</reference>
<evidence type="ECO:0000313" key="3">
    <source>
        <dbReference type="Proteomes" id="UP001157974"/>
    </source>
</evidence>
<feature type="region of interest" description="Disordered" evidence="1">
    <location>
        <begin position="90"/>
        <end position="168"/>
    </location>
</feature>
<accession>A0AAV8UMZ4</accession>
<dbReference type="Proteomes" id="UP001157974">
    <property type="component" value="Unassembled WGS sequence"/>
</dbReference>
<protein>
    <recommendedName>
        <fullName evidence="4">RBPJ-interacting and tubulin-associated protein</fullName>
    </recommendedName>
</protein>
<dbReference type="EMBL" id="JAMWBK010000006">
    <property type="protein sequence ID" value="KAJ8903935.1"/>
    <property type="molecule type" value="Genomic_DNA"/>
</dbReference>
<evidence type="ECO:0000256" key="1">
    <source>
        <dbReference type="SAM" id="MobiDB-lite"/>
    </source>
</evidence>
<dbReference type="AlphaFoldDB" id="A0AAV8UMZ4"/>
<sequence length="168" mass="18649">MTSGPAWKNGSGGSFGVRPGSPNPVTGKRESIGVLRQEQKGIFSAGADEEKLGLSVEAEQRSRSFYNMPTYQEFSRRADGDVHGSFQRRVSNLPRSLQKPERWEPKDPSQSKHSHSLHAFTNESSWYVNPGNSSSISGRRLSSSLHRSTRLDAQDDPKKSVTKLFPCK</sequence>
<feature type="compositionally biased region" description="Basic and acidic residues" evidence="1">
    <location>
        <begin position="149"/>
        <end position="159"/>
    </location>
</feature>
<comment type="caution">
    <text evidence="2">The sequence shown here is derived from an EMBL/GenBank/DDBJ whole genome shotgun (WGS) entry which is preliminary data.</text>
</comment>
<evidence type="ECO:0000313" key="2">
    <source>
        <dbReference type="EMBL" id="KAJ8903935.1"/>
    </source>
</evidence>
<gene>
    <name evidence="2" type="ORF">NDN08_000466</name>
</gene>
<feature type="compositionally biased region" description="Polar residues" evidence="1">
    <location>
        <begin position="119"/>
        <end position="132"/>
    </location>
</feature>
<keyword evidence="3" id="KW-1185">Reference proteome</keyword>
<organism evidence="2 3">
    <name type="scientific">Rhodosorus marinus</name>
    <dbReference type="NCBI Taxonomy" id="101924"/>
    <lineage>
        <taxon>Eukaryota</taxon>
        <taxon>Rhodophyta</taxon>
        <taxon>Stylonematophyceae</taxon>
        <taxon>Stylonematales</taxon>
        <taxon>Stylonemataceae</taxon>
        <taxon>Rhodosorus</taxon>
    </lineage>
</organism>
<name>A0AAV8UMZ4_9RHOD</name>
<evidence type="ECO:0008006" key="4">
    <source>
        <dbReference type="Google" id="ProtNLM"/>
    </source>
</evidence>